<gene>
    <name evidence="2" type="ORF">HNQ41_002122</name>
</gene>
<accession>A0A840QR51</accession>
<dbReference type="AlphaFoldDB" id="A0A840QR51"/>
<evidence type="ECO:0000313" key="2">
    <source>
        <dbReference type="EMBL" id="MBB5173932.1"/>
    </source>
</evidence>
<dbReference type="InterPro" id="IPR025617">
    <property type="entry name" value="YqzL"/>
</dbReference>
<protein>
    <recommendedName>
        <fullName evidence="4">YqzL family protein</fullName>
    </recommendedName>
</protein>
<sequence>MIDFSWKVFSITGDIDSYLVYKELENSLSEEEEGQNEEETVDSSSY</sequence>
<organism evidence="2 3">
    <name type="scientific">Texcoconibacillus texcoconensis</name>
    <dbReference type="NCBI Taxonomy" id="1095777"/>
    <lineage>
        <taxon>Bacteria</taxon>
        <taxon>Bacillati</taxon>
        <taxon>Bacillota</taxon>
        <taxon>Bacilli</taxon>
        <taxon>Bacillales</taxon>
        <taxon>Bacillaceae</taxon>
        <taxon>Texcoconibacillus</taxon>
    </lineage>
</organism>
<comment type="caution">
    <text evidence="2">The sequence shown here is derived from an EMBL/GenBank/DDBJ whole genome shotgun (WGS) entry which is preliminary data.</text>
</comment>
<feature type="compositionally biased region" description="Acidic residues" evidence="1">
    <location>
        <begin position="28"/>
        <end position="46"/>
    </location>
</feature>
<keyword evidence="3" id="KW-1185">Reference proteome</keyword>
<evidence type="ECO:0008006" key="4">
    <source>
        <dbReference type="Google" id="ProtNLM"/>
    </source>
</evidence>
<evidence type="ECO:0000313" key="3">
    <source>
        <dbReference type="Proteomes" id="UP000551878"/>
    </source>
</evidence>
<proteinExistence type="predicted"/>
<dbReference type="Proteomes" id="UP000551878">
    <property type="component" value="Unassembled WGS sequence"/>
</dbReference>
<feature type="region of interest" description="Disordered" evidence="1">
    <location>
        <begin position="27"/>
        <end position="46"/>
    </location>
</feature>
<name>A0A840QR51_9BACI</name>
<evidence type="ECO:0000256" key="1">
    <source>
        <dbReference type="SAM" id="MobiDB-lite"/>
    </source>
</evidence>
<dbReference type="RefSeq" id="WP_184664366.1">
    <property type="nucleotide sequence ID" value="NZ_JACHHB010000009.1"/>
</dbReference>
<reference evidence="2 3" key="1">
    <citation type="submission" date="2020-08" db="EMBL/GenBank/DDBJ databases">
        <title>Genomic Encyclopedia of Type Strains, Phase IV (KMG-IV): sequencing the most valuable type-strain genomes for metagenomic binning, comparative biology and taxonomic classification.</title>
        <authorList>
            <person name="Goeker M."/>
        </authorList>
    </citation>
    <scope>NUCLEOTIDE SEQUENCE [LARGE SCALE GENOMIC DNA]</scope>
    <source>
        <strain evidence="2 3">DSM 24696</strain>
    </source>
</reference>
<dbReference type="EMBL" id="JACHHB010000009">
    <property type="protein sequence ID" value="MBB5173932.1"/>
    <property type="molecule type" value="Genomic_DNA"/>
</dbReference>
<dbReference type="Pfam" id="PF14006">
    <property type="entry name" value="YqzL"/>
    <property type="match status" value="1"/>
</dbReference>